<organism evidence="1">
    <name type="scientific">freshwater metagenome</name>
    <dbReference type="NCBI Taxonomy" id="449393"/>
    <lineage>
        <taxon>unclassified sequences</taxon>
        <taxon>metagenomes</taxon>
        <taxon>ecological metagenomes</taxon>
    </lineage>
</organism>
<proteinExistence type="predicted"/>
<accession>A0A6J6AZM3</accession>
<dbReference type="AlphaFoldDB" id="A0A6J6AZM3"/>
<dbReference type="EMBL" id="CAEZSH010000010">
    <property type="protein sequence ID" value="CAB4532211.1"/>
    <property type="molecule type" value="Genomic_DNA"/>
</dbReference>
<protein>
    <submittedName>
        <fullName evidence="1">Unannotated protein</fullName>
    </submittedName>
</protein>
<name>A0A6J6AZM3_9ZZZZ</name>
<dbReference type="InterPro" id="IPR022183">
    <property type="entry name" value="DUF3710"/>
</dbReference>
<sequence>MYNEIVKRSELGPLDLAEVASLENVIDFGALKLPNLNRNLAIKVELEEDTRRLVALTLQTQGSMLQISLFSAPKNSPVWHEVLEVLVSSLESQGANVEPVIGSFGRELMVSMQVPSEDGNNVQQQIRFIGVDGPRWLLRGSITGEALSNLSEQAEVERIFRSIIVDRGAEALPPRELVPLTMPPGNIAPPARPQ</sequence>
<gene>
    <name evidence="1" type="ORF">UFOPK1410_00180</name>
</gene>
<evidence type="ECO:0000313" key="1">
    <source>
        <dbReference type="EMBL" id="CAB4532211.1"/>
    </source>
</evidence>
<dbReference type="Pfam" id="PF12502">
    <property type="entry name" value="DUF3710"/>
    <property type="match status" value="1"/>
</dbReference>
<reference evidence="1" key="1">
    <citation type="submission" date="2020-05" db="EMBL/GenBank/DDBJ databases">
        <authorList>
            <person name="Chiriac C."/>
            <person name="Salcher M."/>
            <person name="Ghai R."/>
            <person name="Kavagutti S V."/>
        </authorList>
    </citation>
    <scope>NUCLEOTIDE SEQUENCE</scope>
</reference>